<comment type="caution">
    <text evidence="1">The sequence shown here is derived from an EMBL/GenBank/DDBJ whole genome shotgun (WGS) entry which is preliminary data.</text>
</comment>
<organism evidence="1 2">
    <name type="scientific">Candidatus Spechtbacteria bacterium SB0662_bin_43</name>
    <dbReference type="NCBI Taxonomy" id="2604897"/>
    <lineage>
        <taxon>Bacteria</taxon>
        <taxon>Candidatus Spechtiibacteriota</taxon>
    </lineage>
</organism>
<gene>
    <name evidence="1" type="ORF">F4X82_03430</name>
</gene>
<evidence type="ECO:0000313" key="2">
    <source>
        <dbReference type="Proteomes" id="UP000449092"/>
    </source>
</evidence>
<dbReference type="AlphaFoldDB" id="A0A845DAR7"/>
<dbReference type="Proteomes" id="UP000449092">
    <property type="component" value="Unassembled WGS sequence"/>
</dbReference>
<evidence type="ECO:0000313" key="1">
    <source>
        <dbReference type="EMBL" id="MYE38539.1"/>
    </source>
</evidence>
<accession>A0A845DAR7</accession>
<dbReference type="EMBL" id="VXOY01000030">
    <property type="protein sequence ID" value="MYE38539.1"/>
    <property type="molecule type" value="Genomic_DNA"/>
</dbReference>
<protein>
    <submittedName>
        <fullName evidence="1">Uncharacterized protein</fullName>
    </submittedName>
</protein>
<proteinExistence type="predicted"/>
<reference evidence="1 2" key="1">
    <citation type="submission" date="2019-09" db="EMBL/GenBank/DDBJ databases">
        <title>Characterisation of the sponge microbiome using genome-centric metagenomics.</title>
        <authorList>
            <person name="Engelberts J.P."/>
            <person name="Robbins S.J."/>
            <person name="De Goeij J.M."/>
            <person name="Aranda M."/>
            <person name="Bell S.C."/>
            <person name="Webster N.S."/>
        </authorList>
    </citation>
    <scope>NUCLEOTIDE SEQUENCE [LARGE SCALE GENOMIC DNA]</scope>
    <source>
        <strain evidence="1">SB0662_bin_43</strain>
    </source>
</reference>
<name>A0A845DAR7_9BACT</name>
<sequence>MRYIIEELYPRPDEQMKSYIQSGGYPEHRDFYYIKSFVVFEHGSNGEYEVRFVEKLKDADFFETGLGLIDERLRMAKKKYKGKGFLRKDFLDAWFIGVDWAEENSIKHRPYWSTTEKDRKEEPISNGCLNCY</sequence>